<organism evidence="1 2">
    <name type="scientific">Ajellomyces capsulatus (strain H143)</name>
    <name type="common">Darling's disease fungus</name>
    <name type="synonym">Histoplasma capsulatum</name>
    <dbReference type="NCBI Taxonomy" id="544712"/>
    <lineage>
        <taxon>Eukaryota</taxon>
        <taxon>Fungi</taxon>
        <taxon>Dikarya</taxon>
        <taxon>Ascomycota</taxon>
        <taxon>Pezizomycotina</taxon>
        <taxon>Eurotiomycetes</taxon>
        <taxon>Eurotiomycetidae</taxon>
        <taxon>Onygenales</taxon>
        <taxon>Ajellomycetaceae</taxon>
        <taxon>Histoplasma</taxon>
    </lineage>
</organism>
<sequence>MQSTNSRFNQGPPDEIGCFNTRKWLRMSTPSGPSPFLQMNAEDVLLSIIWKLMTSPSHQDRLRYLRVPLIPTGPSQTSANLLNWSGPRMELSMTPASHPRSMSSIMTFSEGNLQLEPALFEASAPGLPHRVSSDWVSAMSILMALGPMARNAAPDQEKILAVGASEDQSHL</sequence>
<dbReference type="OrthoDB" id="10284384at2759"/>
<accession>C6H3S5</accession>
<protein>
    <submittedName>
        <fullName evidence="1">Uncharacterized protein</fullName>
    </submittedName>
</protein>
<evidence type="ECO:0000313" key="1">
    <source>
        <dbReference type="EMBL" id="EER44507.1"/>
    </source>
</evidence>
<dbReference type="AlphaFoldDB" id="C6H3S5"/>
<dbReference type="Proteomes" id="UP000002624">
    <property type="component" value="Unassembled WGS sequence"/>
</dbReference>
<dbReference type="HOGENOM" id="CLU_1562432_0_0_1"/>
<dbReference type="EMBL" id="GG692419">
    <property type="protein sequence ID" value="EER44507.1"/>
    <property type="molecule type" value="Genomic_DNA"/>
</dbReference>
<proteinExistence type="predicted"/>
<dbReference type="VEuPathDB" id="FungiDB:HCDG_00086"/>
<evidence type="ECO:0000313" key="2">
    <source>
        <dbReference type="Proteomes" id="UP000002624"/>
    </source>
</evidence>
<reference evidence="2" key="1">
    <citation type="submission" date="2009-05" db="EMBL/GenBank/DDBJ databases">
        <title>The genome sequence of Ajellomyces capsulatus strain H143.</title>
        <authorList>
            <person name="Champion M."/>
            <person name="Cuomo C.A."/>
            <person name="Ma L.-J."/>
            <person name="Henn M.R."/>
            <person name="Sil A."/>
            <person name="Goldman B."/>
            <person name="Young S.K."/>
            <person name="Kodira C.D."/>
            <person name="Zeng Q."/>
            <person name="Koehrsen M."/>
            <person name="Alvarado L."/>
            <person name="Berlin A.M."/>
            <person name="Borenstein D."/>
            <person name="Chen Z."/>
            <person name="Engels R."/>
            <person name="Freedman E."/>
            <person name="Gellesch M."/>
            <person name="Goldberg J."/>
            <person name="Griggs A."/>
            <person name="Gujja S."/>
            <person name="Heiman D.I."/>
            <person name="Hepburn T.A."/>
            <person name="Howarth C."/>
            <person name="Jen D."/>
            <person name="Larson L."/>
            <person name="Lewis B."/>
            <person name="Mehta T."/>
            <person name="Park D."/>
            <person name="Pearson M."/>
            <person name="Roberts A."/>
            <person name="Saif S."/>
            <person name="Shea T.D."/>
            <person name="Shenoy N."/>
            <person name="Sisk P."/>
            <person name="Stolte C."/>
            <person name="Sykes S."/>
            <person name="Walk T."/>
            <person name="White J."/>
            <person name="Yandava C."/>
            <person name="Klein B."/>
            <person name="McEwen J.G."/>
            <person name="Puccia R."/>
            <person name="Goldman G.H."/>
            <person name="Felipe M.S."/>
            <person name="Nino-Vega G."/>
            <person name="San-Blas G."/>
            <person name="Taylor J.W."/>
            <person name="Mendoza L."/>
            <person name="Galagan J.E."/>
            <person name="Nusbaum C."/>
            <person name="Birren B.W."/>
        </authorList>
    </citation>
    <scope>NUCLEOTIDE SEQUENCE [LARGE SCALE GENOMIC DNA]</scope>
    <source>
        <strain evidence="2">H143</strain>
    </source>
</reference>
<dbReference type="OMA" id="SGPRMEL"/>
<name>C6H3S5_AJECH</name>
<gene>
    <name evidence="1" type="ORF">HCDG_00086</name>
</gene>